<gene>
    <name evidence="2" type="ORF">ACFFFP_10895</name>
</gene>
<evidence type="ECO:0000313" key="2">
    <source>
        <dbReference type="EMBL" id="MFC0596661.1"/>
    </source>
</evidence>
<feature type="coiled-coil region" evidence="1">
    <location>
        <begin position="23"/>
        <end position="64"/>
    </location>
</feature>
<proteinExistence type="predicted"/>
<dbReference type="Proteomes" id="UP001589830">
    <property type="component" value="Unassembled WGS sequence"/>
</dbReference>
<keyword evidence="3" id="KW-1185">Reference proteome</keyword>
<accession>A0ABV6Q3G2</accession>
<evidence type="ECO:0000313" key="3">
    <source>
        <dbReference type="Proteomes" id="UP001589830"/>
    </source>
</evidence>
<evidence type="ECO:0000256" key="1">
    <source>
        <dbReference type="SAM" id="Coils"/>
    </source>
</evidence>
<protein>
    <submittedName>
        <fullName evidence="2">Uncharacterized protein</fullName>
    </submittedName>
</protein>
<dbReference type="RefSeq" id="WP_188846166.1">
    <property type="nucleotide sequence ID" value="NZ_BMPJ01000004.1"/>
</dbReference>
<keyword evidence="1" id="KW-0175">Coiled coil</keyword>
<organism evidence="2 3">
    <name type="scientific">Thermus composti</name>
    <dbReference type="NCBI Taxonomy" id="532059"/>
    <lineage>
        <taxon>Bacteria</taxon>
        <taxon>Thermotogati</taxon>
        <taxon>Deinococcota</taxon>
        <taxon>Deinococci</taxon>
        <taxon>Thermales</taxon>
        <taxon>Thermaceae</taxon>
        <taxon>Thermus</taxon>
    </lineage>
</organism>
<dbReference type="EMBL" id="JBHLTW010000045">
    <property type="protein sequence ID" value="MFC0596661.1"/>
    <property type="molecule type" value="Genomic_DNA"/>
</dbReference>
<reference evidence="2 3" key="1">
    <citation type="submission" date="2024-09" db="EMBL/GenBank/DDBJ databases">
        <authorList>
            <person name="Sun Q."/>
            <person name="Mori K."/>
        </authorList>
    </citation>
    <scope>NUCLEOTIDE SEQUENCE [LARGE SCALE GENOMIC DNA]</scope>
    <source>
        <strain evidence="2 3">NCAIM B.02340</strain>
    </source>
</reference>
<comment type="caution">
    <text evidence="2">The sequence shown here is derived from an EMBL/GenBank/DDBJ whole genome shotgun (WGS) entry which is preliminary data.</text>
</comment>
<name>A0ABV6Q3G2_9DEIN</name>
<sequence>MFHWDDELEGRIRAETAHHRLHQSHLERLLEEAQKEILDLRLRLWNLERENALLRQENKALAVERAIPEGTLAPVKALLEEAWLELVLRGWPRVAELGELIHQLERLLNARTPRRSEREPPPPAP</sequence>